<dbReference type="EMBL" id="LT598467">
    <property type="protein sequence ID" value="SCU96283.1"/>
    <property type="molecule type" value="Genomic_DNA"/>
</dbReference>
<keyword evidence="3 7" id="KW-0240">DNA-directed RNA polymerase</keyword>
<evidence type="ECO:0000313" key="12">
    <source>
        <dbReference type="Proteomes" id="UP000191024"/>
    </source>
</evidence>
<feature type="domain" description="RNA polymerase Rpb7-like N-terminal" evidence="9">
    <location>
        <begin position="44"/>
        <end position="91"/>
    </location>
</feature>
<evidence type="ECO:0000256" key="6">
    <source>
        <dbReference type="ARBA" id="ARBA00023242"/>
    </source>
</evidence>
<evidence type="ECO:0000256" key="3">
    <source>
        <dbReference type="ARBA" id="ARBA00022478"/>
    </source>
</evidence>
<keyword evidence="4" id="KW-0597">Phosphoprotein</keyword>
<dbReference type="InterPro" id="IPR036898">
    <property type="entry name" value="RNA_pol_Rpb7-like_N_sf"/>
</dbReference>
<dbReference type="Proteomes" id="UP000191024">
    <property type="component" value="Chromosome F"/>
</dbReference>
<dbReference type="InterPro" id="IPR005576">
    <property type="entry name" value="Rpb7-like_N"/>
</dbReference>
<dbReference type="FunFam" id="3.30.1490.120:FF:000004">
    <property type="entry name" value="RNA polymerase I subunit Rpa43"/>
    <property type="match status" value="1"/>
</dbReference>
<dbReference type="AlphaFoldDB" id="A0A1G4JYK9"/>
<dbReference type="OrthoDB" id="10250504at2759"/>
<organism evidence="11 12">
    <name type="scientific">Lachancea mirantina</name>
    <dbReference type="NCBI Taxonomy" id="1230905"/>
    <lineage>
        <taxon>Eukaryota</taxon>
        <taxon>Fungi</taxon>
        <taxon>Dikarya</taxon>
        <taxon>Ascomycota</taxon>
        <taxon>Saccharomycotina</taxon>
        <taxon>Saccharomycetes</taxon>
        <taxon>Saccharomycetales</taxon>
        <taxon>Saccharomycetaceae</taxon>
        <taxon>Lachancea</taxon>
    </lineage>
</organism>
<feature type="domain" description="RPA43 OB" evidence="10">
    <location>
        <begin position="127"/>
        <end position="225"/>
    </location>
</feature>
<name>A0A1G4JYK9_9SACH</name>
<dbReference type="PANTHER" id="PTHR12709:SF5">
    <property type="entry name" value="DNA-DIRECTED RNA POLYMERASE I SUBUNIT RPA43"/>
    <property type="match status" value="1"/>
</dbReference>
<keyword evidence="5 7" id="KW-0804">Transcription</keyword>
<comment type="subcellular location">
    <subcellularLocation>
        <location evidence="1">Nucleus</location>
        <location evidence="1">Nucleolus</location>
    </subcellularLocation>
</comment>
<dbReference type="STRING" id="1230905.A0A1G4JYK9"/>
<feature type="region of interest" description="Disordered" evidence="8">
    <location>
        <begin position="253"/>
        <end position="293"/>
    </location>
</feature>
<dbReference type="CDD" id="cd04328">
    <property type="entry name" value="RNAP_I_Rpa43_N"/>
    <property type="match status" value="1"/>
</dbReference>
<dbReference type="GO" id="GO:0006361">
    <property type="term" value="P:transcription initiation at RNA polymerase I promoter"/>
    <property type="evidence" value="ECO:0007669"/>
    <property type="project" value="UniProtKB-ARBA"/>
</dbReference>
<dbReference type="InterPro" id="IPR041901">
    <property type="entry name" value="RNAP_I_Rpa43_N"/>
</dbReference>
<dbReference type="Gene3D" id="6.10.140.1770">
    <property type="match status" value="1"/>
</dbReference>
<sequence>MVGVKRSAEAIRNETFIKKHQKEIKNPLDPKTGVSNCIVAVPVSMYLSLAPIYSQKPLEGIAKQHLNPMMMKYNNNVDGVVLGFEKVRIEDASPSELEGGAQKLVKVTPDTPFAFLWCSAKLYVWRPQVGDVVEGWIFIQSPSHIGLLIHDAFNASIRTNNMPTEWTFISNEEENETTSDSETAKNRSMGHWVDENGQHVNGKLRFTVRNIYKSGRVVSVEGTLLTDGTSQARTPAENLPVVSNKKIIFDDEVSTENRESHKDLSLSKRVTEDNGEEIMYEKNSSDTSSSDSD</sequence>
<dbReference type="InterPro" id="IPR045113">
    <property type="entry name" value="Rpb7-like"/>
</dbReference>
<comment type="similarity">
    <text evidence="2">Belongs to the eukaryotic RPA43 RNA polymerase subunit family.</text>
</comment>
<gene>
    <name evidence="11" type="ORF">LAMI_0F05996G</name>
</gene>
<keyword evidence="12" id="KW-1185">Reference proteome</keyword>
<evidence type="ECO:0000259" key="10">
    <source>
        <dbReference type="Pfam" id="PF17875"/>
    </source>
</evidence>
<evidence type="ECO:0000259" key="9">
    <source>
        <dbReference type="Pfam" id="PF03876"/>
    </source>
</evidence>
<keyword evidence="6 7" id="KW-0539">Nucleus</keyword>
<evidence type="ECO:0000256" key="8">
    <source>
        <dbReference type="SAM" id="MobiDB-lite"/>
    </source>
</evidence>
<dbReference type="Pfam" id="PF03876">
    <property type="entry name" value="SHS2_Rpb7-N"/>
    <property type="match status" value="1"/>
</dbReference>
<accession>A0A1G4JYK9</accession>
<evidence type="ECO:0000256" key="4">
    <source>
        <dbReference type="ARBA" id="ARBA00022553"/>
    </source>
</evidence>
<proteinExistence type="inferred from homology"/>
<comment type="function">
    <text evidence="7">DNA-dependent RNA polymerase which catalyzes the transcription of DNA into RNA using the four ribonucleoside triphosphates as substrates.</text>
</comment>
<dbReference type="InterPro" id="IPR041178">
    <property type="entry name" value="RPA43_OB"/>
</dbReference>
<evidence type="ECO:0000256" key="5">
    <source>
        <dbReference type="ARBA" id="ARBA00023163"/>
    </source>
</evidence>
<dbReference type="GO" id="GO:0005736">
    <property type="term" value="C:RNA polymerase I complex"/>
    <property type="evidence" value="ECO:0007669"/>
    <property type="project" value="UniProtKB-ARBA"/>
</dbReference>
<evidence type="ECO:0000313" key="11">
    <source>
        <dbReference type="EMBL" id="SCU96283.1"/>
    </source>
</evidence>
<reference evidence="12" key="1">
    <citation type="submission" date="2016-03" db="EMBL/GenBank/DDBJ databases">
        <authorList>
            <person name="Devillers H."/>
        </authorList>
    </citation>
    <scope>NUCLEOTIDE SEQUENCE [LARGE SCALE GENOMIC DNA]</scope>
</reference>
<dbReference type="Pfam" id="PF17875">
    <property type="entry name" value="RPA43_OB"/>
    <property type="match status" value="1"/>
</dbReference>
<dbReference type="Gene3D" id="3.30.1490.120">
    <property type="entry name" value="RNA polymerase Rpb7-like, N-terminal domain"/>
    <property type="match status" value="1"/>
</dbReference>
<dbReference type="GO" id="GO:0006362">
    <property type="term" value="P:transcription elongation by RNA polymerase I"/>
    <property type="evidence" value="ECO:0007669"/>
    <property type="project" value="UniProtKB-ARBA"/>
</dbReference>
<evidence type="ECO:0000256" key="2">
    <source>
        <dbReference type="ARBA" id="ARBA00005930"/>
    </source>
</evidence>
<feature type="compositionally biased region" description="Basic and acidic residues" evidence="8">
    <location>
        <begin position="255"/>
        <end position="272"/>
    </location>
</feature>
<evidence type="ECO:0000256" key="7">
    <source>
        <dbReference type="RuleBase" id="RU369086"/>
    </source>
</evidence>
<dbReference type="PANTHER" id="PTHR12709">
    <property type="entry name" value="DNA-DIRECTED RNA POLYMERASE II, III"/>
    <property type="match status" value="1"/>
</dbReference>
<dbReference type="InterPro" id="IPR012340">
    <property type="entry name" value="NA-bd_OB-fold"/>
</dbReference>
<evidence type="ECO:0000256" key="1">
    <source>
        <dbReference type="ARBA" id="ARBA00004604"/>
    </source>
</evidence>
<dbReference type="Gene3D" id="2.40.50.140">
    <property type="entry name" value="Nucleic acid-binding proteins"/>
    <property type="match status" value="1"/>
</dbReference>
<protein>
    <recommendedName>
        <fullName evidence="7">DNA-directed RNA polymerase subunit</fullName>
    </recommendedName>
</protein>